<dbReference type="SMART" id="SM00382">
    <property type="entry name" value="AAA"/>
    <property type="match status" value="1"/>
</dbReference>
<dbReference type="InterPro" id="IPR050173">
    <property type="entry name" value="ABC_transporter_C-like"/>
</dbReference>
<dbReference type="PROSITE" id="PS50929">
    <property type="entry name" value="ABC_TM1F"/>
    <property type="match status" value="1"/>
</dbReference>
<dbReference type="InterPro" id="IPR003593">
    <property type="entry name" value="AAA+_ATPase"/>
</dbReference>
<gene>
    <name evidence="11" type="ORF">B0T17DRAFT_612841</name>
</gene>
<organism evidence="11 12">
    <name type="scientific">Bombardia bombarda</name>
    <dbReference type="NCBI Taxonomy" id="252184"/>
    <lineage>
        <taxon>Eukaryota</taxon>
        <taxon>Fungi</taxon>
        <taxon>Dikarya</taxon>
        <taxon>Ascomycota</taxon>
        <taxon>Pezizomycotina</taxon>
        <taxon>Sordariomycetes</taxon>
        <taxon>Sordariomycetidae</taxon>
        <taxon>Sordariales</taxon>
        <taxon>Lasiosphaeriaceae</taxon>
        <taxon>Bombardia</taxon>
    </lineage>
</organism>
<dbReference type="InterPro" id="IPR011527">
    <property type="entry name" value="ABC1_TM_dom"/>
</dbReference>
<reference evidence="11" key="1">
    <citation type="submission" date="2023-06" db="EMBL/GenBank/DDBJ databases">
        <title>Genome-scale phylogeny and comparative genomics of the fungal order Sordariales.</title>
        <authorList>
            <consortium name="Lawrence Berkeley National Laboratory"/>
            <person name="Hensen N."/>
            <person name="Bonometti L."/>
            <person name="Westerberg I."/>
            <person name="Brannstrom I.O."/>
            <person name="Guillou S."/>
            <person name="Cros-Aarteil S."/>
            <person name="Calhoun S."/>
            <person name="Haridas S."/>
            <person name="Kuo A."/>
            <person name="Mondo S."/>
            <person name="Pangilinan J."/>
            <person name="Riley R."/>
            <person name="LaButti K."/>
            <person name="Andreopoulos B."/>
            <person name="Lipzen A."/>
            <person name="Chen C."/>
            <person name="Yanf M."/>
            <person name="Daum C."/>
            <person name="Ng V."/>
            <person name="Clum A."/>
            <person name="Steindorff A."/>
            <person name="Ohm R."/>
            <person name="Martin F."/>
            <person name="Silar P."/>
            <person name="Natvig D."/>
            <person name="Lalanne C."/>
            <person name="Gautier V."/>
            <person name="Ament-velasquez S.L."/>
            <person name="Kruys A."/>
            <person name="Hutchinson M.I."/>
            <person name="Powell A.J."/>
            <person name="Barry K."/>
            <person name="Miller A.N."/>
            <person name="Grigoriev I.V."/>
            <person name="Debuchy R."/>
            <person name="Gladieux P."/>
            <person name="Thoren M.H."/>
            <person name="Johannesson H."/>
        </authorList>
    </citation>
    <scope>NUCLEOTIDE SEQUENCE</scope>
    <source>
        <strain evidence="11">SMH3391-2</strain>
    </source>
</reference>
<keyword evidence="12" id="KW-1185">Reference proteome</keyword>
<evidence type="ECO:0000256" key="6">
    <source>
        <dbReference type="ARBA" id="ARBA00022989"/>
    </source>
</evidence>
<evidence type="ECO:0000259" key="10">
    <source>
        <dbReference type="PROSITE" id="PS50929"/>
    </source>
</evidence>
<accession>A0AA39XLX2</accession>
<evidence type="ECO:0000256" key="3">
    <source>
        <dbReference type="ARBA" id="ARBA00022692"/>
    </source>
</evidence>
<dbReference type="PANTHER" id="PTHR24223:SF345">
    <property type="entry name" value="ABC MULTIDRUG TRANSPORTER (EUROFUNG)"/>
    <property type="match status" value="1"/>
</dbReference>
<dbReference type="InterPro" id="IPR036640">
    <property type="entry name" value="ABC1_TM_sf"/>
</dbReference>
<dbReference type="SUPFAM" id="SSF90123">
    <property type="entry name" value="ABC transporter transmembrane region"/>
    <property type="match status" value="1"/>
</dbReference>
<dbReference type="PANTHER" id="PTHR24223">
    <property type="entry name" value="ATP-BINDING CASSETTE SUB-FAMILY C"/>
    <property type="match status" value="1"/>
</dbReference>
<dbReference type="GO" id="GO:0016020">
    <property type="term" value="C:membrane"/>
    <property type="evidence" value="ECO:0007669"/>
    <property type="project" value="UniProtKB-SubCell"/>
</dbReference>
<sequence length="426" mass="47284">MSAADDSAALTLMSADVERIIICGFLPLHEFWANSIEMKHLIDLAIPASQLTMIVGPVASGKSTLCKALLGETPTAQGRVLLNASFSRKVGYCDQTPYLSNTTIRENIIGFSPFDQTRYDEVIDASVLRADLSLLPQGDLTNVGSSGITLGGGRKQRVSMARALYLDAQLLIFDDILSGLDADTEEQVFRRVFSAEGILRRKRKSTVVLCTHSVRHLPSADHIVALGFDGSLVEQGCGEVKFWSEDVVSAHPKHSNSFYIGLYALFQVSTLLSLYLICLVCFDSMIAISGAKLHIETLKTVIATSSPFLVITYPFLVVILFGIQKFCLRTSRQMRLLDLEAKSPIYSHFIDTIRGVATFRAFGWVHDAIDRNSQLLDTSQRPAYLLAMIQRWLGFILQLIVALLTVIVVCLRTSRVRMWCRRRSGR</sequence>
<dbReference type="InterPro" id="IPR027417">
    <property type="entry name" value="P-loop_NTPase"/>
</dbReference>
<feature type="domain" description="ABC transmembrane type-1" evidence="10">
    <location>
        <begin position="301"/>
        <end position="411"/>
    </location>
</feature>
<dbReference type="GO" id="GO:0005524">
    <property type="term" value="F:ATP binding"/>
    <property type="evidence" value="ECO:0007669"/>
    <property type="project" value="UniProtKB-KW"/>
</dbReference>
<comment type="subcellular location">
    <subcellularLocation>
        <location evidence="1">Membrane</location>
    </subcellularLocation>
</comment>
<keyword evidence="11" id="KW-0378">Hydrolase</keyword>
<evidence type="ECO:0000256" key="5">
    <source>
        <dbReference type="ARBA" id="ARBA00022840"/>
    </source>
</evidence>
<feature type="transmembrane region" description="Helical" evidence="8">
    <location>
        <begin position="302"/>
        <end position="323"/>
    </location>
</feature>
<protein>
    <submittedName>
        <fullName evidence="11">P-loop containing nucleoside triphosphate hydrolase protein</fullName>
    </submittedName>
</protein>
<dbReference type="Gene3D" id="3.40.50.300">
    <property type="entry name" value="P-loop containing nucleotide triphosphate hydrolases"/>
    <property type="match status" value="1"/>
</dbReference>
<keyword evidence="2" id="KW-0813">Transport</keyword>
<evidence type="ECO:0000256" key="1">
    <source>
        <dbReference type="ARBA" id="ARBA00004370"/>
    </source>
</evidence>
<keyword evidence="4" id="KW-0547">Nucleotide-binding</keyword>
<evidence type="ECO:0000313" key="12">
    <source>
        <dbReference type="Proteomes" id="UP001174934"/>
    </source>
</evidence>
<dbReference type="Proteomes" id="UP001174934">
    <property type="component" value="Unassembled WGS sequence"/>
</dbReference>
<keyword evidence="5" id="KW-0067">ATP-binding</keyword>
<feature type="transmembrane region" description="Helical" evidence="8">
    <location>
        <begin position="392"/>
        <end position="413"/>
    </location>
</feature>
<dbReference type="InterPro" id="IPR003439">
    <property type="entry name" value="ABC_transporter-like_ATP-bd"/>
</dbReference>
<name>A0AA39XLX2_9PEZI</name>
<proteinExistence type="predicted"/>
<comment type="caution">
    <text evidence="11">The sequence shown here is derived from an EMBL/GenBank/DDBJ whole genome shotgun (WGS) entry which is preliminary data.</text>
</comment>
<dbReference type="Gene3D" id="1.20.1560.10">
    <property type="entry name" value="ABC transporter type 1, transmembrane domain"/>
    <property type="match status" value="1"/>
</dbReference>
<dbReference type="Pfam" id="PF00664">
    <property type="entry name" value="ABC_membrane"/>
    <property type="match status" value="1"/>
</dbReference>
<feature type="domain" description="ABC transporter" evidence="9">
    <location>
        <begin position="12"/>
        <end position="254"/>
    </location>
</feature>
<dbReference type="AlphaFoldDB" id="A0AA39XLX2"/>
<dbReference type="GO" id="GO:0140359">
    <property type="term" value="F:ABC-type transporter activity"/>
    <property type="evidence" value="ECO:0007669"/>
    <property type="project" value="InterPro"/>
</dbReference>
<dbReference type="GO" id="GO:0016887">
    <property type="term" value="F:ATP hydrolysis activity"/>
    <property type="evidence" value="ECO:0007669"/>
    <property type="project" value="InterPro"/>
</dbReference>
<keyword evidence="6 8" id="KW-1133">Transmembrane helix</keyword>
<dbReference type="SUPFAM" id="SSF52540">
    <property type="entry name" value="P-loop containing nucleoside triphosphate hydrolases"/>
    <property type="match status" value="1"/>
</dbReference>
<evidence type="ECO:0000313" key="11">
    <source>
        <dbReference type="EMBL" id="KAK0636055.1"/>
    </source>
</evidence>
<evidence type="ECO:0000256" key="7">
    <source>
        <dbReference type="ARBA" id="ARBA00023136"/>
    </source>
</evidence>
<evidence type="ECO:0000256" key="4">
    <source>
        <dbReference type="ARBA" id="ARBA00022741"/>
    </source>
</evidence>
<dbReference type="EMBL" id="JAULSR010000001">
    <property type="protein sequence ID" value="KAK0636055.1"/>
    <property type="molecule type" value="Genomic_DNA"/>
</dbReference>
<keyword evidence="3 8" id="KW-0812">Transmembrane</keyword>
<evidence type="ECO:0000259" key="9">
    <source>
        <dbReference type="PROSITE" id="PS50893"/>
    </source>
</evidence>
<evidence type="ECO:0000256" key="8">
    <source>
        <dbReference type="SAM" id="Phobius"/>
    </source>
</evidence>
<dbReference type="PROSITE" id="PS50893">
    <property type="entry name" value="ABC_TRANSPORTER_2"/>
    <property type="match status" value="1"/>
</dbReference>
<keyword evidence="7 8" id="KW-0472">Membrane</keyword>
<evidence type="ECO:0000256" key="2">
    <source>
        <dbReference type="ARBA" id="ARBA00022448"/>
    </source>
</evidence>
<dbReference type="Pfam" id="PF00005">
    <property type="entry name" value="ABC_tran"/>
    <property type="match status" value="1"/>
</dbReference>
<feature type="transmembrane region" description="Helical" evidence="8">
    <location>
        <begin position="258"/>
        <end position="282"/>
    </location>
</feature>